<dbReference type="AlphaFoldDB" id="A0A420XR12"/>
<comment type="cofactor">
    <cofactor evidence="7">
        <name>Mg(2+)</name>
        <dbReference type="ChEBI" id="CHEBI:18420"/>
    </cofactor>
</comment>
<dbReference type="OrthoDB" id="9758038at2"/>
<dbReference type="NCBIfam" id="TIGR01693">
    <property type="entry name" value="UTase_glnD"/>
    <property type="match status" value="1"/>
</dbReference>
<dbReference type="Pfam" id="PF08335">
    <property type="entry name" value="GlnD_UR_UTase"/>
    <property type="match status" value="1"/>
</dbReference>
<gene>
    <name evidence="7" type="primary">glnD</name>
    <name evidence="11" type="ORF">CLV35_1029</name>
</gene>
<evidence type="ECO:0000256" key="8">
    <source>
        <dbReference type="SAM" id="MobiDB-lite"/>
    </source>
</evidence>
<evidence type="ECO:0000256" key="7">
    <source>
        <dbReference type="HAMAP-Rule" id="MF_00277"/>
    </source>
</evidence>
<dbReference type="PANTHER" id="PTHR47320:SF1">
    <property type="entry name" value="BIFUNCTIONAL URIDYLYLTRANSFERASE_URIDYLYL-REMOVING ENZYME"/>
    <property type="match status" value="1"/>
</dbReference>
<protein>
    <recommendedName>
        <fullName evidence="7">Bifunctional uridylyltransferase/uridylyl-removing enzyme</fullName>
        <shortName evidence="7">UTase/UR</shortName>
    </recommendedName>
    <alternativeName>
        <fullName evidence="7">Bifunctional [protein-PII] modification enzyme</fullName>
    </alternativeName>
    <alternativeName>
        <fullName evidence="7">Bifunctional nitrogen sensor protein</fullName>
    </alternativeName>
    <domain>
        <recommendedName>
            <fullName evidence="7">[Protein-PII] uridylyltransferase</fullName>
            <shortName evidence="7">PII uridylyltransferase</shortName>
            <shortName evidence="7">UTase</shortName>
            <ecNumber evidence="7">2.7.7.59</ecNumber>
        </recommendedName>
    </domain>
    <domain>
        <recommendedName>
            <fullName evidence="7">[Protein-PII]-UMP uridylyl-removing enzyme</fullName>
            <shortName evidence="7">UR</shortName>
            <ecNumber evidence="7">3.1.4.-</ecNumber>
        </recommendedName>
    </domain>
</protein>
<dbReference type="SUPFAM" id="SSF81301">
    <property type="entry name" value="Nucleotidyltransferase"/>
    <property type="match status" value="1"/>
</dbReference>
<feature type="domain" description="ACT" evidence="9">
    <location>
        <begin position="714"/>
        <end position="783"/>
    </location>
</feature>
<comment type="catalytic activity">
    <reaction evidence="7">
        <text>[protein-PII]-uridylyl-L-tyrosine + H2O = [protein-PII]-L-tyrosine + UMP + H(+)</text>
        <dbReference type="Rhea" id="RHEA:48600"/>
        <dbReference type="Rhea" id="RHEA-COMP:12147"/>
        <dbReference type="Rhea" id="RHEA-COMP:12148"/>
        <dbReference type="ChEBI" id="CHEBI:15377"/>
        <dbReference type="ChEBI" id="CHEBI:15378"/>
        <dbReference type="ChEBI" id="CHEBI:46858"/>
        <dbReference type="ChEBI" id="CHEBI:57865"/>
        <dbReference type="ChEBI" id="CHEBI:90602"/>
    </reaction>
</comment>
<evidence type="ECO:0000256" key="4">
    <source>
        <dbReference type="ARBA" id="ARBA00022801"/>
    </source>
</evidence>
<dbReference type="InterPro" id="IPR002912">
    <property type="entry name" value="ACT_dom"/>
</dbReference>
<keyword evidence="1 7" id="KW-0808">Transferase</keyword>
<comment type="function">
    <text evidence="7">Modifies, by uridylylation and deuridylylation, the PII regulatory proteins (GlnB and homologs), in response to the nitrogen status of the cell that GlnD senses through the glutamine level. Under low glutamine levels, catalyzes the conversion of the PII proteins and UTP to PII-UMP and PPi, while under higher glutamine levels, GlnD hydrolyzes PII-UMP to PII and UMP (deuridylylation). Thus, controls uridylylation state and activity of the PII proteins, and plays an important role in the regulation of nitrogen metabolism.</text>
</comment>
<evidence type="ECO:0000256" key="1">
    <source>
        <dbReference type="ARBA" id="ARBA00022679"/>
    </source>
</evidence>
<keyword evidence="12" id="KW-1185">Reference proteome</keyword>
<feature type="domain" description="HD" evidence="10">
    <location>
        <begin position="429"/>
        <end position="531"/>
    </location>
</feature>
<dbReference type="RefSeq" id="WP_121192402.1">
    <property type="nucleotide sequence ID" value="NZ_RBWV01000010.1"/>
</dbReference>
<feature type="region of interest" description="Disordered" evidence="8">
    <location>
        <begin position="1"/>
        <end position="38"/>
    </location>
</feature>
<dbReference type="SUPFAM" id="SSF109604">
    <property type="entry name" value="HD-domain/PDEase-like"/>
    <property type="match status" value="1"/>
</dbReference>
<dbReference type="Proteomes" id="UP000281955">
    <property type="component" value="Unassembled WGS sequence"/>
</dbReference>
<dbReference type="SUPFAM" id="SSF55021">
    <property type="entry name" value="ACT-like"/>
    <property type="match status" value="2"/>
</dbReference>
<dbReference type="EC" id="2.7.7.59" evidence="7"/>
<dbReference type="HAMAP" id="MF_00277">
    <property type="entry name" value="PII_uridylyl_transf"/>
    <property type="match status" value="1"/>
</dbReference>
<evidence type="ECO:0000259" key="10">
    <source>
        <dbReference type="PROSITE" id="PS51831"/>
    </source>
</evidence>
<keyword evidence="5 7" id="KW-0460">Magnesium</keyword>
<dbReference type="GO" id="GO:0008773">
    <property type="term" value="F:[protein-PII] uridylyltransferase activity"/>
    <property type="evidence" value="ECO:0007669"/>
    <property type="project" value="UniProtKB-UniRule"/>
</dbReference>
<proteinExistence type="inferred from homology"/>
<dbReference type="CDD" id="cd04899">
    <property type="entry name" value="ACT_ACR-UUR-like_2"/>
    <property type="match status" value="1"/>
</dbReference>
<reference evidence="11 12" key="1">
    <citation type="submission" date="2018-10" db="EMBL/GenBank/DDBJ databases">
        <title>Genomic Encyclopedia of Archaeal and Bacterial Type Strains, Phase II (KMG-II): from individual species to whole genera.</title>
        <authorList>
            <person name="Goeker M."/>
        </authorList>
    </citation>
    <scope>NUCLEOTIDE SEQUENCE [LARGE SCALE GENOMIC DNA]</scope>
    <source>
        <strain evidence="11 12">RP-AC37</strain>
    </source>
</reference>
<dbReference type="InterPro" id="IPR006674">
    <property type="entry name" value="HD_domain"/>
</dbReference>
<organism evidence="11 12">
    <name type="scientific">Motilibacter peucedani</name>
    <dbReference type="NCBI Taxonomy" id="598650"/>
    <lineage>
        <taxon>Bacteria</taxon>
        <taxon>Bacillati</taxon>
        <taxon>Actinomycetota</taxon>
        <taxon>Actinomycetes</taxon>
        <taxon>Motilibacterales</taxon>
        <taxon>Motilibacteraceae</taxon>
        <taxon>Motilibacter</taxon>
    </lineage>
</organism>
<feature type="region of interest" description="Uridylyltransferase" evidence="7">
    <location>
        <begin position="1"/>
        <end position="314"/>
    </location>
</feature>
<keyword evidence="4 7" id="KW-0378">Hydrolase</keyword>
<dbReference type="Pfam" id="PF01966">
    <property type="entry name" value="HD"/>
    <property type="match status" value="1"/>
</dbReference>
<evidence type="ECO:0000313" key="11">
    <source>
        <dbReference type="EMBL" id="RKS77343.1"/>
    </source>
</evidence>
<name>A0A420XR12_9ACTN</name>
<evidence type="ECO:0000259" key="9">
    <source>
        <dbReference type="PROSITE" id="PS51671"/>
    </source>
</evidence>
<dbReference type="InterPro" id="IPR010043">
    <property type="entry name" value="UTase/UR"/>
</dbReference>
<dbReference type="NCBIfam" id="NF002895">
    <property type="entry name" value="PRK03381.1"/>
    <property type="match status" value="1"/>
</dbReference>
<comment type="caution">
    <text evidence="11">The sequence shown here is derived from an EMBL/GenBank/DDBJ whole genome shotgun (WGS) entry which is preliminary data.</text>
</comment>
<dbReference type="GO" id="GO:0006808">
    <property type="term" value="P:regulation of nitrogen utilization"/>
    <property type="evidence" value="ECO:0007669"/>
    <property type="project" value="UniProtKB-UniRule"/>
</dbReference>
<dbReference type="FunCoup" id="A0A420XR12">
    <property type="interactions" value="31"/>
</dbReference>
<comment type="similarity">
    <text evidence="7">Belongs to the GlnD family.</text>
</comment>
<dbReference type="InterPro" id="IPR006675">
    <property type="entry name" value="HDIG_dom"/>
</dbReference>
<dbReference type="InterPro" id="IPR013546">
    <property type="entry name" value="PII_UdlTrfase/GS_AdlTrfase"/>
</dbReference>
<dbReference type="PANTHER" id="PTHR47320">
    <property type="entry name" value="BIFUNCTIONAL URIDYLYLTRANSFERASE/URIDYLYL-REMOVING ENZYME"/>
    <property type="match status" value="1"/>
</dbReference>
<keyword evidence="3" id="KW-0677">Repeat</keyword>
<accession>A0A420XR12</accession>
<dbReference type="EMBL" id="RBWV01000010">
    <property type="protein sequence ID" value="RKS77343.1"/>
    <property type="molecule type" value="Genomic_DNA"/>
</dbReference>
<dbReference type="SMART" id="SM00471">
    <property type="entry name" value="HDc"/>
    <property type="match status" value="1"/>
</dbReference>
<evidence type="ECO:0000256" key="5">
    <source>
        <dbReference type="ARBA" id="ARBA00022842"/>
    </source>
</evidence>
<dbReference type="PROSITE" id="PS51831">
    <property type="entry name" value="HD"/>
    <property type="match status" value="1"/>
</dbReference>
<dbReference type="CDD" id="cd00077">
    <property type="entry name" value="HDc"/>
    <property type="match status" value="1"/>
</dbReference>
<keyword evidence="6 7" id="KW-0511">Multifunctional enzyme</keyword>
<comment type="catalytic activity">
    <reaction evidence="7">
        <text>[protein-PII]-L-tyrosine + UTP = [protein-PII]-uridylyl-L-tyrosine + diphosphate</text>
        <dbReference type="Rhea" id="RHEA:13673"/>
        <dbReference type="Rhea" id="RHEA-COMP:12147"/>
        <dbReference type="Rhea" id="RHEA-COMP:12148"/>
        <dbReference type="ChEBI" id="CHEBI:33019"/>
        <dbReference type="ChEBI" id="CHEBI:46398"/>
        <dbReference type="ChEBI" id="CHEBI:46858"/>
        <dbReference type="ChEBI" id="CHEBI:90602"/>
        <dbReference type="EC" id="2.7.7.59"/>
    </reaction>
</comment>
<dbReference type="EC" id="3.1.4.-" evidence="7"/>
<evidence type="ECO:0000256" key="6">
    <source>
        <dbReference type="ARBA" id="ARBA00023268"/>
    </source>
</evidence>
<dbReference type="NCBIfam" id="TIGR00277">
    <property type="entry name" value="HDIG"/>
    <property type="match status" value="1"/>
</dbReference>
<sequence length="783" mass="83947">MSVSEQGPPPTARTPAEHLAARRALVARPGPPSPARRRELSDLTDAWIRELWHDAAPAPEGIALVAVGGYGRAALSPQSDLDLLLLHDGHRSDDEVARVAEALWYPVWDSGTRLDHSVRTPGEARKVAAGDLSVLLGLLDLRVVCGSGALGQRLRTAVFDDWRTSARSRLEELLETCRERWRRAGEVAFLLEPELKEGKGGLRDAVALRAVAASWVADRPHGDLDGAVERLLDVRDALHQSSGRALDRVLLQEQDAVATVLGLADADSVLRVVADSARTIAYAGDTTWRRVEQLLGSRRRAPLLLSRRPPRPRVLAPGLAEHEGEVVLGRDGLVDSDPVLPLRAAAVAAQAGLPLSPGTAERLAATSPPLPEPWPREARDALVALLGAGAGAVRVWEALDQAGIVDRFLPEWALVRNRPQRTPVHRWTVDRHSVETCVQAAALVRRVARPDLLLVAALLHDIGKGRRRGDHSREGAAMAAPIVARMGFSEPDQQVVVALVLHHLLLADTATRRDIDDPATAAKVADTLGSVEVLDLLSALTEADALAAGSAAWTDWRAGLVAELTRRTRAHLRGEPPPPVTPLTSEQRALADAGDLAVTVRPEGGGWSVTVVAPDRRGLMGVVAGVLALHRLSVRSATLRTEGGIAVDTWSVVPEFGDPPALEALRDDIDRALDRRLDVAAVLERREASRAPAQAPRTPAQIDVVHDASETATVLEVRAADRLGLLHRLGRALSFAGLDVLAARVATLGAEAVDVFYVVEDTGEPLTAERAREVARILKDVAS</sequence>
<dbReference type="Gene3D" id="1.10.3090.10">
    <property type="entry name" value="cca-adding enzyme, domain 2"/>
    <property type="match status" value="1"/>
</dbReference>
<comment type="caution">
    <text evidence="7">Lacks conserved residue(s) required for the propagation of feature annotation.</text>
</comment>
<keyword evidence="2 7" id="KW-0548">Nucleotidyltransferase</keyword>
<comment type="activity regulation">
    <text evidence="7">Uridylyltransferase (UTase) activity is inhibited by glutamine, while glutamine activates uridylyl-removing (UR) activity.</text>
</comment>
<dbReference type="PROSITE" id="PS51671">
    <property type="entry name" value="ACT"/>
    <property type="match status" value="2"/>
</dbReference>
<evidence type="ECO:0000256" key="2">
    <source>
        <dbReference type="ARBA" id="ARBA00022695"/>
    </source>
</evidence>
<dbReference type="InterPro" id="IPR045865">
    <property type="entry name" value="ACT-like_dom_sf"/>
</dbReference>
<evidence type="ECO:0000313" key="12">
    <source>
        <dbReference type="Proteomes" id="UP000281955"/>
    </source>
</evidence>
<dbReference type="GO" id="GO:0008081">
    <property type="term" value="F:phosphoric diester hydrolase activity"/>
    <property type="evidence" value="ECO:0007669"/>
    <property type="project" value="UniProtKB-UniRule"/>
</dbReference>
<dbReference type="InParanoid" id="A0A420XR12"/>
<evidence type="ECO:0000256" key="3">
    <source>
        <dbReference type="ARBA" id="ARBA00022737"/>
    </source>
</evidence>
<dbReference type="PIRSF" id="PIRSF006288">
    <property type="entry name" value="PII_uridyltransf"/>
    <property type="match status" value="1"/>
</dbReference>
<comment type="domain">
    <text evidence="7">Has four distinct domains: an N-terminal nucleotidyltransferase (NT) domain responsible for UTase activity, a central HD domain that encodes UR activity, and two C-terminal ACT domains that seem to have a role in glutamine sensing.</text>
</comment>
<dbReference type="InterPro" id="IPR003607">
    <property type="entry name" value="HD/PDEase_dom"/>
</dbReference>
<feature type="domain" description="ACT" evidence="9">
    <location>
        <begin position="608"/>
        <end position="684"/>
    </location>
</feature>
<dbReference type="InterPro" id="IPR043519">
    <property type="entry name" value="NT_sf"/>
</dbReference>